<dbReference type="Proteomes" id="UP000054937">
    <property type="component" value="Unassembled WGS sequence"/>
</dbReference>
<sequence length="415" mass="48753">MYSGSYYSDQNQTDSSKQIDPQIETIQGEFREKQFKFKSLLLIGPHSVGKSTIINCAANDLSMNVQEISYSQKRTGVEFRKLTEGSTTQKLNSNEQTQSQNQRNSQFLQKANSQKSTEDIQITTNDNQKKIIYIRDIDWEEEKGLQTQLNNLIKQSKIPIIMSCSKNIDELPQQDQFDKIYLSNDIINFTLITFIISSIQNFIPDKYGLSKDDLNNLKEIFQSEQQNDFKSQQQKKKGNKKKNVIDDENIDDFQSQMFNLPSFQESLQKLNVCLQKQICGNSYLLQDISEIFQSVIKEQNIDKSLNFCMVQQIMNNQEQKNYSLTNQYKYLLYNNINISNLEKIQFLRYFLDNIKEKEKCTNTQIQQQEINPLMEEEVKEKQNEEEQLLQSQQKNNKTSQKQQILSRIKEKLRIE</sequence>
<dbReference type="InterPro" id="IPR027417">
    <property type="entry name" value="P-loop_NTPase"/>
</dbReference>
<comment type="caution">
    <text evidence="3">The sequence shown here is derived from an EMBL/GenBank/DDBJ whole genome shotgun (WGS) entry which is preliminary data.</text>
</comment>
<evidence type="ECO:0000313" key="3">
    <source>
        <dbReference type="EMBL" id="KRX08630.1"/>
    </source>
</evidence>
<dbReference type="PANTHER" id="PTHR23389">
    <property type="entry name" value="CHROMOSOME TRANSMISSION FIDELITY FACTOR 18"/>
    <property type="match status" value="1"/>
</dbReference>
<proteinExistence type="predicted"/>
<dbReference type="InParanoid" id="A0A0V0R293"/>
<evidence type="ECO:0000313" key="4">
    <source>
        <dbReference type="Proteomes" id="UP000054937"/>
    </source>
</evidence>
<name>A0A0V0R293_PSEPJ</name>
<feature type="region of interest" description="Disordered" evidence="1">
    <location>
        <begin position="1"/>
        <end position="20"/>
    </location>
</feature>
<dbReference type="EMBL" id="LDAU01000061">
    <property type="protein sequence ID" value="KRX08630.1"/>
    <property type="molecule type" value="Genomic_DNA"/>
</dbReference>
<organism evidence="3 4">
    <name type="scientific">Pseudocohnilembus persalinus</name>
    <name type="common">Ciliate</name>
    <dbReference type="NCBI Taxonomy" id="266149"/>
    <lineage>
        <taxon>Eukaryota</taxon>
        <taxon>Sar</taxon>
        <taxon>Alveolata</taxon>
        <taxon>Ciliophora</taxon>
        <taxon>Intramacronucleata</taxon>
        <taxon>Oligohymenophorea</taxon>
        <taxon>Scuticociliatia</taxon>
        <taxon>Philasterida</taxon>
        <taxon>Pseudocohnilembidae</taxon>
        <taxon>Pseudocohnilembus</taxon>
    </lineage>
</organism>
<reference evidence="3 4" key="1">
    <citation type="journal article" date="2015" name="Sci. Rep.">
        <title>Genome of the facultative scuticociliatosis pathogen Pseudocohnilembus persalinus provides insight into its virulence through horizontal gene transfer.</title>
        <authorList>
            <person name="Xiong J."/>
            <person name="Wang G."/>
            <person name="Cheng J."/>
            <person name="Tian M."/>
            <person name="Pan X."/>
            <person name="Warren A."/>
            <person name="Jiang C."/>
            <person name="Yuan D."/>
            <person name="Miao W."/>
        </authorList>
    </citation>
    <scope>NUCLEOTIDE SEQUENCE [LARGE SCALE GENOMIC DNA]</scope>
    <source>
        <strain evidence="3">36N120E</strain>
    </source>
</reference>
<dbReference type="GO" id="GO:0005524">
    <property type="term" value="F:ATP binding"/>
    <property type="evidence" value="ECO:0007669"/>
    <property type="project" value="InterPro"/>
</dbReference>
<feature type="domain" description="ATPase AAA-type core" evidence="2">
    <location>
        <begin position="40"/>
        <end position="174"/>
    </location>
</feature>
<keyword evidence="3" id="KW-0378">Hydrolase</keyword>
<evidence type="ECO:0000259" key="2">
    <source>
        <dbReference type="Pfam" id="PF00004"/>
    </source>
</evidence>
<dbReference type="GO" id="GO:0003677">
    <property type="term" value="F:DNA binding"/>
    <property type="evidence" value="ECO:0007669"/>
    <property type="project" value="TreeGrafter"/>
</dbReference>
<dbReference type="AlphaFoldDB" id="A0A0V0R293"/>
<dbReference type="PANTHER" id="PTHR23389:SF13">
    <property type="entry name" value="AAA+ ATPASE DOMAIN-CONTAINING PROTEIN"/>
    <property type="match status" value="1"/>
</dbReference>
<evidence type="ECO:0000256" key="1">
    <source>
        <dbReference type="SAM" id="MobiDB-lite"/>
    </source>
</evidence>
<feature type="region of interest" description="Disordered" evidence="1">
    <location>
        <begin position="381"/>
        <end position="403"/>
    </location>
</feature>
<protein>
    <submittedName>
        <fullName evidence="3">p-loop containing nucleoside triphosphate hydrolase</fullName>
    </submittedName>
</protein>
<feature type="compositionally biased region" description="Low complexity" evidence="1">
    <location>
        <begin position="388"/>
        <end position="403"/>
    </location>
</feature>
<keyword evidence="4" id="KW-1185">Reference proteome</keyword>
<feature type="compositionally biased region" description="Polar residues" evidence="1">
    <location>
        <begin position="1"/>
        <end position="19"/>
    </location>
</feature>
<dbReference type="SUPFAM" id="SSF52540">
    <property type="entry name" value="P-loop containing nucleoside triphosphate hydrolases"/>
    <property type="match status" value="2"/>
</dbReference>
<dbReference type="GO" id="GO:0016887">
    <property type="term" value="F:ATP hydrolysis activity"/>
    <property type="evidence" value="ECO:0007669"/>
    <property type="project" value="InterPro"/>
</dbReference>
<gene>
    <name evidence="3" type="ORF">PPERSA_01883</name>
</gene>
<dbReference type="GO" id="GO:0005634">
    <property type="term" value="C:nucleus"/>
    <property type="evidence" value="ECO:0007669"/>
    <property type="project" value="TreeGrafter"/>
</dbReference>
<dbReference type="OrthoDB" id="9996895at2759"/>
<dbReference type="InterPro" id="IPR003959">
    <property type="entry name" value="ATPase_AAA_core"/>
</dbReference>
<dbReference type="Pfam" id="PF00004">
    <property type="entry name" value="AAA"/>
    <property type="match status" value="1"/>
</dbReference>
<dbReference type="Gene3D" id="3.40.50.300">
    <property type="entry name" value="P-loop containing nucleotide triphosphate hydrolases"/>
    <property type="match status" value="1"/>
</dbReference>
<accession>A0A0V0R293</accession>